<dbReference type="PATRIC" id="fig|547559.17.peg.2601"/>
<evidence type="ECO:0000313" key="4">
    <source>
        <dbReference type="Proteomes" id="UP000001879"/>
    </source>
</evidence>
<protein>
    <submittedName>
        <fullName evidence="2">Uncharacterized protein</fullName>
    </submittedName>
</protein>
<dbReference type="Proteomes" id="UP000001879">
    <property type="component" value="Chromosome"/>
</dbReference>
<dbReference type="OrthoDB" id="187482at2157"/>
<accession>D3STA0</accession>
<dbReference type="AlphaFoldDB" id="D3STA0"/>
<organism evidence="2 4">
    <name type="scientific">Natrialba magadii (strain ATCC 43099 / DSM 3394 / CCM 3739 / CIP 104546 / IAM 13178 / JCM 8861 / NBRC 102185 / NCIMB 2190 / MS3)</name>
    <name type="common">Natronobacterium magadii</name>
    <dbReference type="NCBI Taxonomy" id="547559"/>
    <lineage>
        <taxon>Archaea</taxon>
        <taxon>Methanobacteriati</taxon>
        <taxon>Methanobacteriota</taxon>
        <taxon>Stenosarchaea group</taxon>
        <taxon>Halobacteria</taxon>
        <taxon>Halobacteriales</taxon>
        <taxon>Natrialbaceae</taxon>
        <taxon>Natrialba</taxon>
    </lineage>
</organism>
<dbReference type="EMBL" id="CP001932">
    <property type="protein sequence ID" value="ADD06967.1"/>
    <property type="molecule type" value="Genomic_DNA"/>
</dbReference>
<name>D3STA0_NATMM</name>
<gene>
    <name evidence="2" type="ordered locus">Nmag_3417</name>
    <name evidence="3" type="ORF">C500_13130</name>
</gene>
<keyword evidence="4" id="KW-1185">Reference proteome</keyword>
<dbReference type="RefSeq" id="WP_004267843.1">
    <property type="nucleotide sequence ID" value="NC_013922.1"/>
</dbReference>
<proteinExistence type="predicted"/>
<reference evidence="4" key="1">
    <citation type="submission" date="2010-02" db="EMBL/GenBank/DDBJ databases">
        <title>Complete sequence of chromosome of Natrialba magadii ATCC 43099.</title>
        <authorList>
            <consortium name="US DOE Joint Genome Institute"/>
            <person name="Lucas S."/>
            <person name="Copeland A."/>
            <person name="Lapidus A."/>
            <person name="Cheng J.-F."/>
            <person name="Bruce D."/>
            <person name="Goodwin L."/>
            <person name="Pitluck S."/>
            <person name="Davenport K."/>
            <person name="Saunders E."/>
            <person name="Detter J.C."/>
            <person name="Han C."/>
            <person name="Tapia R."/>
            <person name="Land M."/>
            <person name="Hauser L."/>
            <person name="Kyrpides N."/>
            <person name="Mikhailova N."/>
            <person name="De Castro R.E."/>
            <person name="Maupin-Furlow J.A."/>
            <person name="Woyke T."/>
        </authorList>
    </citation>
    <scope>NUCLEOTIDE SEQUENCE [LARGE SCALE GENOMIC DNA]</scope>
    <source>
        <strain evidence="4">ATCC 43099 / DSM 3394 / CCM 3739 / CIP 104546 / IAM 13178 / JCM 8861 / NBRC 102185 / NCIMB 2190 / MS3</strain>
    </source>
</reference>
<dbReference type="HOGENOM" id="CLU_1718264_0_0_2"/>
<sequence length="152" mass="15959">MDEHEGAVGTDSTATDGDHHPTQVEFADGPIVAEFSHCDTVRVTGNLSDVILSLFWWDEDGQIGTISEPVGGVDDEREVSATDEFGDFTHGPILTGLECFTGGGPVVPGAGAVELSNPTVDACIAAVRSEHDGPEELESPFDRSASTLETTE</sequence>
<dbReference type="EMBL" id="AOHS01000040">
    <property type="protein sequence ID" value="ELY28890.1"/>
    <property type="molecule type" value="Genomic_DNA"/>
</dbReference>
<dbReference type="Proteomes" id="UP000011543">
    <property type="component" value="Unassembled WGS sequence"/>
</dbReference>
<reference evidence="3 5" key="3">
    <citation type="journal article" date="2014" name="PLoS Genet.">
        <title>Phylogenetically driven sequencing of extremely halophilic archaea reveals strategies for static and dynamic osmo-response.</title>
        <authorList>
            <person name="Becker E.A."/>
            <person name="Seitzer P.M."/>
            <person name="Tritt A."/>
            <person name="Larsen D."/>
            <person name="Krusor M."/>
            <person name="Yao A.I."/>
            <person name="Wu D."/>
            <person name="Madern D."/>
            <person name="Eisen J.A."/>
            <person name="Darling A.E."/>
            <person name="Facciotti M.T."/>
        </authorList>
    </citation>
    <scope>NUCLEOTIDE SEQUENCE [LARGE SCALE GENOMIC DNA]</scope>
    <source>
        <strain evidence="5">ATCC 43099 / DSM 3394 / CCM 3739 / CIP 104546 / IAM 13178 / JCM 8861 / NBRC 102185 / NCIMB 2190 / MS3</strain>
        <strain evidence="3">MS-3</strain>
    </source>
</reference>
<feature type="region of interest" description="Disordered" evidence="1">
    <location>
        <begin position="1"/>
        <end position="24"/>
    </location>
</feature>
<reference evidence="2 4" key="2">
    <citation type="journal article" date="2012" name="BMC Genomics">
        <title>A comparative genomics perspective on the genetic content of the alkaliphilic haloarchaeon Natrialba magadii ATCC 43099T.</title>
        <authorList>
            <person name="Siddaramappa S."/>
            <person name="Challacombe J.F."/>
            <person name="Decastro R.E."/>
            <person name="Pfeiffer F."/>
            <person name="Sastre D.E."/>
            <person name="Gimenez M.I."/>
            <person name="Paggi R.A."/>
            <person name="Detter J.C."/>
            <person name="Davenport K.W."/>
            <person name="Goodwin L.A."/>
            <person name="Kyrpides N."/>
            <person name="Tapia R."/>
            <person name="Pitluck S."/>
            <person name="Lucas S."/>
            <person name="Woyke T."/>
            <person name="Maupin-Furlow J.A."/>
        </authorList>
    </citation>
    <scope>NUCLEOTIDE SEQUENCE [LARGE SCALE GENOMIC DNA]</scope>
    <source>
        <strain evidence="2">ATCC 43099</strain>
        <strain evidence="4">ATCC 43099 / DSM 3394 / CCM 3739 / CIP 104546 / IAM 13178 / JCM 8861 / NBRC 102185 / NCIMB 2190 / MS3</strain>
    </source>
</reference>
<feature type="region of interest" description="Disordered" evidence="1">
    <location>
        <begin position="129"/>
        <end position="152"/>
    </location>
</feature>
<reference evidence="2" key="4">
    <citation type="submission" date="2016-09" db="EMBL/GenBank/DDBJ databases">
        <authorList>
            <person name="Pfeiffer F."/>
        </authorList>
    </citation>
    <scope>NUCLEOTIDE SEQUENCE</scope>
    <source>
        <strain evidence="2">ATCC 43099</strain>
    </source>
</reference>
<dbReference type="PaxDb" id="547559-Nmag_3417"/>
<evidence type="ECO:0000313" key="2">
    <source>
        <dbReference type="EMBL" id="ADD06967.1"/>
    </source>
</evidence>
<dbReference type="eggNOG" id="arCOG11878">
    <property type="taxonomic scope" value="Archaea"/>
</dbReference>
<evidence type="ECO:0000256" key="1">
    <source>
        <dbReference type="SAM" id="MobiDB-lite"/>
    </source>
</evidence>
<evidence type="ECO:0000313" key="3">
    <source>
        <dbReference type="EMBL" id="ELY28890.1"/>
    </source>
</evidence>
<evidence type="ECO:0000313" key="5">
    <source>
        <dbReference type="Proteomes" id="UP000011543"/>
    </source>
</evidence>
<dbReference type="KEGG" id="nmg:Nmag_3417"/>
<dbReference type="GeneID" id="8826283"/>